<dbReference type="AlphaFoldDB" id="A0A922L153"/>
<dbReference type="InterPro" id="IPR047575">
    <property type="entry name" value="Sm"/>
</dbReference>
<evidence type="ECO:0000256" key="4">
    <source>
        <dbReference type="ARBA" id="ARBA00022490"/>
    </source>
</evidence>
<dbReference type="PANTHER" id="PTHR23338">
    <property type="entry name" value="SMALL NUCLEAR RIBONUCLEOPROTEIN SM"/>
    <property type="match status" value="1"/>
</dbReference>
<dbReference type="GO" id="GO:0005681">
    <property type="term" value="C:spliceosomal complex"/>
    <property type="evidence" value="ECO:0007669"/>
    <property type="project" value="UniProtKB-KW"/>
</dbReference>
<reference evidence="13" key="3">
    <citation type="journal article" date="2021" name="World Allergy Organ. J.">
        <title>Chromosome-level assembly of Dermatophagoides farinae genome and transcriptome reveals two novel allergens Der f 37 and Der f 39.</title>
        <authorList>
            <person name="Chen J."/>
            <person name="Cai Z."/>
            <person name="Fan D."/>
            <person name="Hu J."/>
            <person name="Hou Y."/>
            <person name="He Y."/>
            <person name="Zhang Z."/>
            <person name="Zhao Z."/>
            <person name="Gao P."/>
            <person name="Hu W."/>
            <person name="Sun J."/>
            <person name="Li J."/>
            <person name="Ji K."/>
        </authorList>
    </citation>
    <scope>NUCLEOTIDE SEQUENCE</scope>
    <source>
        <strain evidence="13">JKM2019</strain>
    </source>
</reference>
<dbReference type="SUPFAM" id="SSF50182">
    <property type="entry name" value="Sm-like ribonucleoproteins"/>
    <property type="match status" value="1"/>
</dbReference>
<evidence type="ECO:0000313" key="13">
    <source>
        <dbReference type="EMBL" id="KAH7637323.1"/>
    </source>
</evidence>
<evidence type="ECO:0000313" key="14">
    <source>
        <dbReference type="EMBL" id="KAH9511209.1"/>
    </source>
</evidence>
<comment type="caution">
    <text evidence="14">The sequence shown here is derived from an EMBL/GenBank/DDBJ whole genome shotgun (WGS) entry which is preliminary data.</text>
</comment>
<dbReference type="GO" id="GO:0003723">
    <property type="term" value="F:RNA binding"/>
    <property type="evidence" value="ECO:0007669"/>
    <property type="project" value="InterPro"/>
</dbReference>
<evidence type="ECO:0000256" key="8">
    <source>
        <dbReference type="ARBA" id="ARBA00023242"/>
    </source>
</evidence>
<evidence type="ECO:0000256" key="3">
    <source>
        <dbReference type="ARBA" id="ARBA00008146"/>
    </source>
</evidence>
<dbReference type="PROSITE" id="PS52002">
    <property type="entry name" value="SM"/>
    <property type="match status" value="1"/>
</dbReference>
<keyword evidence="15" id="KW-1185">Reference proteome</keyword>
<comment type="subcellular location">
    <subcellularLocation>
        <location evidence="2">Cytoplasm</location>
    </subcellularLocation>
    <subcellularLocation>
        <location evidence="1 10">Nucleus</location>
    </subcellularLocation>
</comment>
<keyword evidence="8 10" id="KW-0539">Nucleus</keyword>
<dbReference type="Proteomes" id="UP000828236">
    <property type="component" value="Unassembled WGS sequence"/>
</dbReference>
<dbReference type="Proteomes" id="UP000790347">
    <property type="component" value="Unassembled WGS sequence"/>
</dbReference>
<organism evidence="14 15">
    <name type="scientific">Dermatophagoides farinae</name>
    <name type="common">American house dust mite</name>
    <dbReference type="NCBI Taxonomy" id="6954"/>
    <lineage>
        <taxon>Eukaryota</taxon>
        <taxon>Metazoa</taxon>
        <taxon>Ecdysozoa</taxon>
        <taxon>Arthropoda</taxon>
        <taxon>Chelicerata</taxon>
        <taxon>Arachnida</taxon>
        <taxon>Acari</taxon>
        <taxon>Acariformes</taxon>
        <taxon>Sarcoptiformes</taxon>
        <taxon>Astigmata</taxon>
        <taxon>Psoroptidia</taxon>
        <taxon>Analgoidea</taxon>
        <taxon>Pyroglyphidae</taxon>
        <taxon>Dermatophagoidinae</taxon>
        <taxon>Dermatophagoides</taxon>
    </lineage>
</organism>
<evidence type="ECO:0000256" key="6">
    <source>
        <dbReference type="ARBA" id="ARBA00022728"/>
    </source>
</evidence>
<dbReference type="InterPro" id="IPR034102">
    <property type="entry name" value="Sm_D1"/>
</dbReference>
<feature type="region of interest" description="Disordered" evidence="11">
    <location>
        <begin position="85"/>
        <end position="128"/>
    </location>
</feature>
<feature type="compositionally biased region" description="Basic residues" evidence="11">
    <location>
        <begin position="105"/>
        <end position="114"/>
    </location>
</feature>
<dbReference type="Gene3D" id="2.30.30.100">
    <property type="match status" value="1"/>
</dbReference>
<dbReference type="GO" id="GO:0000387">
    <property type="term" value="P:spliceosomal snRNP assembly"/>
    <property type="evidence" value="ECO:0007669"/>
    <property type="project" value="UniProtKB-UniRule"/>
</dbReference>
<protein>
    <recommendedName>
        <fullName evidence="10">Small nuclear ribonucleoprotein Sm D1</fullName>
    </recommendedName>
    <alternativeName>
        <fullName evidence="10">snRNP core protein D1</fullName>
    </alternativeName>
</protein>
<evidence type="ECO:0000256" key="11">
    <source>
        <dbReference type="SAM" id="MobiDB-lite"/>
    </source>
</evidence>
<reference evidence="14" key="1">
    <citation type="submission" date="2013-05" db="EMBL/GenBank/DDBJ databases">
        <authorList>
            <person name="Yim A.K.Y."/>
            <person name="Chan T.F."/>
            <person name="Ji K.M."/>
            <person name="Liu X.Y."/>
            <person name="Zhou J.W."/>
            <person name="Li R.Q."/>
            <person name="Yang K.Y."/>
            <person name="Li J."/>
            <person name="Li M."/>
            <person name="Law P.T.W."/>
            <person name="Wu Y.L."/>
            <person name="Cai Z.L."/>
            <person name="Qin H."/>
            <person name="Bao Y."/>
            <person name="Leung R.K.K."/>
            <person name="Ng P.K.S."/>
            <person name="Zou J."/>
            <person name="Zhong X.J."/>
            <person name="Ran P.X."/>
            <person name="Zhong N.S."/>
            <person name="Liu Z.G."/>
            <person name="Tsui S.K.W."/>
        </authorList>
    </citation>
    <scope>NUCLEOTIDE SEQUENCE</scope>
    <source>
        <strain evidence="14">Derf</strain>
        <tissue evidence="14">Whole organism</tissue>
    </source>
</reference>
<comment type="function">
    <text evidence="10">Plays a role in pre-mRNA splicing as a core component of the spliceosomal U1, U2, U4 and U5 small nuclear ribonucleoproteins (snRNPs), the building blocks of the spliceosome.</text>
</comment>
<dbReference type="EMBL" id="ASGP02000004">
    <property type="protein sequence ID" value="KAH9511209.1"/>
    <property type="molecule type" value="Genomic_DNA"/>
</dbReference>
<evidence type="ECO:0000256" key="5">
    <source>
        <dbReference type="ARBA" id="ARBA00022664"/>
    </source>
</evidence>
<evidence type="ECO:0000256" key="10">
    <source>
        <dbReference type="RuleBase" id="RU365054"/>
    </source>
</evidence>
<dbReference type="InterPro" id="IPR001163">
    <property type="entry name" value="Sm_dom_euk/arc"/>
</dbReference>
<dbReference type="EMBL" id="SDOV01000009">
    <property type="protein sequence ID" value="KAH7637323.1"/>
    <property type="molecule type" value="Genomic_DNA"/>
</dbReference>
<reference evidence="13" key="2">
    <citation type="submission" date="2020-06" db="EMBL/GenBank/DDBJ databases">
        <authorList>
            <person name="Ji K."/>
            <person name="Li J."/>
        </authorList>
    </citation>
    <scope>NUCLEOTIDE SEQUENCE</scope>
    <source>
        <strain evidence="13">JKM2019</strain>
        <tissue evidence="13">Whole body</tissue>
    </source>
</reference>
<dbReference type="InterPro" id="IPR027141">
    <property type="entry name" value="LSm4/Sm_D1/D3"/>
</dbReference>
<comment type="similarity">
    <text evidence="3 10">Belongs to the snRNP core protein family.</text>
</comment>
<keyword evidence="9 10" id="KW-0687">Ribonucleoprotein</keyword>
<gene>
    <name evidence="14" type="primary">SNRPD1</name>
    <name evidence="14" type="ORF">DERF_009680</name>
    <name evidence="13" type="ORF">HUG17_7529</name>
</gene>
<evidence type="ECO:0000313" key="15">
    <source>
        <dbReference type="Proteomes" id="UP000790347"/>
    </source>
</evidence>
<evidence type="ECO:0000256" key="2">
    <source>
        <dbReference type="ARBA" id="ARBA00004496"/>
    </source>
</evidence>
<keyword evidence="7 10" id="KW-0508">mRNA splicing</keyword>
<dbReference type="FunFam" id="2.30.30.100:FF:000016">
    <property type="entry name" value="Small nuclear ribonucleoprotein Sm D1"/>
    <property type="match status" value="1"/>
</dbReference>
<evidence type="ECO:0000256" key="9">
    <source>
        <dbReference type="ARBA" id="ARBA00023274"/>
    </source>
</evidence>
<keyword evidence="6" id="KW-0747">Spliceosome</keyword>
<name>A0A922L153_DERFA</name>
<dbReference type="Pfam" id="PF01423">
    <property type="entry name" value="LSM"/>
    <property type="match status" value="1"/>
</dbReference>
<dbReference type="SMART" id="SM00651">
    <property type="entry name" value="Sm"/>
    <property type="match status" value="1"/>
</dbReference>
<dbReference type="InterPro" id="IPR010920">
    <property type="entry name" value="LSM_dom_sf"/>
</dbReference>
<keyword evidence="5 10" id="KW-0507">mRNA processing</keyword>
<proteinExistence type="inferred from homology"/>
<accession>A0A922L153</accession>
<sequence>MKLVRFLMKLSHETVTVELKNGSVAHGTIAGVDVAMNTHLKTVKLVNKNGAQQTLDSLTVRGNNIRYFILPDSLPLETLLVDDTPKAKAKKRDMGRGGAGASRGGRGRGSRGRGRGGIGRGSAPPRKR</sequence>
<keyword evidence="4" id="KW-0963">Cytoplasm</keyword>
<reference evidence="14" key="4">
    <citation type="journal article" date="2022" name="Res Sq">
        <title>Comparative Genomics Reveals Insights into the Divergent Evolution of Astigmatic Mites and Household Pest Adaptations.</title>
        <authorList>
            <person name="Xiong Q."/>
            <person name="Wan A.T.-Y."/>
            <person name="Liu X.-Y."/>
            <person name="Fung C.S.-H."/>
            <person name="Xiao X."/>
            <person name="Malainual N."/>
            <person name="Hou J."/>
            <person name="Wang L."/>
            <person name="Wang M."/>
            <person name="Yang K."/>
            <person name="Cui Y."/>
            <person name="Leung E."/>
            <person name="Nong W."/>
            <person name="Shin S.-K."/>
            <person name="Au S."/>
            <person name="Jeong K.Y."/>
            <person name="Chew F.T."/>
            <person name="Hui J."/>
            <person name="Leung T.F."/>
            <person name="Tungtrongchitr A."/>
            <person name="Zhong N."/>
            <person name="Liu Z."/>
            <person name="Tsui S."/>
        </authorList>
    </citation>
    <scope>NUCLEOTIDE SEQUENCE</scope>
    <source>
        <strain evidence="14">Derf</strain>
        <tissue evidence="14">Whole organism</tissue>
    </source>
</reference>
<evidence type="ECO:0000256" key="1">
    <source>
        <dbReference type="ARBA" id="ARBA00004123"/>
    </source>
</evidence>
<dbReference type="CDD" id="cd01724">
    <property type="entry name" value="Sm_D1"/>
    <property type="match status" value="1"/>
</dbReference>
<evidence type="ECO:0000259" key="12">
    <source>
        <dbReference type="PROSITE" id="PS52002"/>
    </source>
</evidence>
<feature type="domain" description="Sm" evidence="12">
    <location>
        <begin position="2"/>
        <end position="74"/>
    </location>
</feature>
<evidence type="ECO:0000256" key="7">
    <source>
        <dbReference type="ARBA" id="ARBA00023187"/>
    </source>
</evidence>
<dbReference type="GO" id="GO:0005737">
    <property type="term" value="C:cytoplasm"/>
    <property type="evidence" value="ECO:0007669"/>
    <property type="project" value="UniProtKB-SubCell"/>
</dbReference>